<dbReference type="Gene3D" id="3.40.50.720">
    <property type="entry name" value="NAD(P)-binding Rossmann-like Domain"/>
    <property type="match status" value="1"/>
</dbReference>
<dbReference type="RefSeq" id="WP_084200625.1">
    <property type="nucleotide sequence ID" value="NZ_BMYL01000001.1"/>
</dbReference>
<evidence type="ECO:0000256" key="1">
    <source>
        <dbReference type="ARBA" id="ARBA00022723"/>
    </source>
</evidence>
<keyword evidence="1 4" id="KW-0479">Metal-binding</keyword>
<dbReference type="AlphaFoldDB" id="A0AAP8MG74"/>
<feature type="domain" description="Alcohol dehydrogenase-like N-terminal" evidence="6">
    <location>
        <begin position="25"/>
        <end position="135"/>
    </location>
</feature>
<dbReference type="PANTHER" id="PTHR43401:SF2">
    <property type="entry name" value="L-THREONINE 3-DEHYDROGENASE"/>
    <property type="match status" value="1"/>
</dbReference>
<protein>
    <submittedName>
        <fullName evidence="7">Alcohol dehydrogenase</fullName>
    </submittedName>
</protein>
<dbReference type="InterPro" id="IPR050129">
    <property type="entry name" value="Zn_alcohol_dh"/>
</dbReference>
<proteinExistence type="inferred from homology"/>
<evidence type="ECO:0000256" key="4">
    <source>
        <dbReference type="RuleBase" id="RU361277"/>
    </source>
</evidence>
<reference evidence="7 8" key="1">
    <citation type="submission" date="2018-01" db="EMBL/GenBank/DDBJ databases">
        <title>The draft genome sequence of Halioglobus japonicus S1-36.</title>
        <authorList>
            <person name="Du Z.-J."/>
            <person name="Shi M.-J."/>
        </authorList>
    </citation>
    <scope>NUCLEOTIDE SEQUENCE [LARGE SCALE GENOMIC DNA]</scope>
    <source>
        <strain evidence="7 8">S1-36</strain>
    </source>
</reference>
<dbReference type="GO" id="GO:0008270">
    <property type="term" value="F:zinc ion binding"/>
    <property type="evidence" value="ECO:0007669"/>
    <property type="project" value="InterPro"/>
</dbReference>
<keyword evidence="3" id="KW-0560">Oxidoreductase</keyword>
<accession>A0AAP8MG74</accession>
<dbReference type="InterPro" id="IPR011032">
    <property type="entry name" value="GroES-like_sf"/>
</dbReference>
<comment type="cofactor">
    <cofactor evidence="4">
        <name>Zn(2+)</name>
        <dbReference type="ChEBI" id="CHEBI:29105"/>
    </cofactor>
</comment>
<dbReference type="Proteomes" id="UP000235162">
    <property type="component" value="Unassembled WGS sequence"/>
</dbReference>
<gene>
    <name evidence="7" type="ORF">C0029_01485</name>
</gene>
<evidence type="ECO:0000256" key="2">
    <source>
        <dbReference type="ARBA" id="ARBA00022833"/>
    </source>
</evidence>
<evidence type="ECO:0000313" key="8">
    <source>
        <dbReference type="Proteomes" id="UP000235162"/>
    </source>
</evidence>
<keyword evidence="8" id="KW-1185">Reference proteome</keyword>
<dbReference type="InterPro" id="IPR013149">
    <property type="entry name" value="ADH-like_C"/>
</dbReference>
<dbReference type="Pfam" id="PF08240">
    <property type="entry name" value="ADH_N"/>
    <property type="match status" value="1"/>
</dbReference>
<dbReference type="PANTHER" id="PTHR43401">
    <property type="entry name" value="L-THREONINE 3-DEHYDROGENASE"/>
    <property type="match status" value="1"/>
</dbReference>
<dbReference type="SUPFAM" id="SSF50129">
    <property type="entry name" value="GroES-like"/>
    <property type="match status" value="1"/>
</dbReference>
<dbReference type="SUPFAM" id="SSF51735">
    <property type="entry name" value="NAD(P)-binding Rossmann-fold domains"/>
    <property type="match status" value="1"/>
</dbReference>
<evidence type="ECO:0000259" key="5">
    <source>
        <dbReference type="Pfam" id="PF00107"/>
    </source>
</evidence>
<feature type="domain" description="Alcohol dehydrogenase-like C-terminal" evidence="5">
    <location>
        <begin position="173"/>
        <end position="304"/>
    </location>
</feature>
<evidence type="ECO:0000256" key="3">
    <source>
        <dbReference type="ARBA" id="ARBA00023002"/>
    </source>
</evidence>
<evidence type="ECO:0000259" key="6">
    <source>
        <dbReference type="Pfam" id="PF08240"/>
    </source>
</evidence>
<dbReference type="Pfam" id="PF00107">
    <property type="entry name" value="ADH_zinc_N"/>
    <property type="match status" value="1"/>
</dbReference>
<dbReference type="EMBL" id="PKUR01000001">
    <property type="protein sequence ID" value="PLW87295.1"/>
    <property type="molecule type" value="Genomic_DNA"/>
</dbReference>
<dbReference type="KEGG" id="hja:BST95_16725"/>
<comment type="caution">
    <text evidence="7">The sequence shown here is derived from an EMBL/GenBank/DDBJ whole genome shotgun (WGS) entry which is preliminary data.</text>
</comment>
<dbReference type="Gene3D" id="3.90.180.10">
    <property type="entry name" value="Medium-chain alcohol dehydrogenases, catalytic domain"/>
    <property type="match status" value="1"/>
</dbReference>
<name>A0AAP8MG74_9GAMM</name>
<dbReference type="PROSITE" id="PS00059">
    <property type="entry name" value="ADH_ZINC"/>
    <property type="match status" value="1"/>
</dbReference>
<sequence length="344" mass="36180">MKAAVFEGVGKPLSIQDVPRPAAEPNELVVKVDYCGVCGTDLHATREGLTTAAEGQILGHEYVGKIVEVGPEALGDWQVGDRVCSLPFIACGTCDACHAGRPYECQNKKVSGVDAQGAYAEYVAAGGQETIKLPDDLDSQAAALIEPLAVGLHAVRMADVQPGSRVLVIGAGPIGLTVALWARFYGAASVVVSERADSRAALAQKMGATAVMRPAADTDAETLAAQYAELTGGAPEVIFECVGAPGLLQQCIEMAGHGGQIVPVGVCEQPDAIMPMLGLFKELRIQFAIAYTMDDFQTAMSALAEQRIDVQPMITDIVTLDELPAAFEALRTPQDQCKVLIKID</sequence>
<keyword evidence="2 4" id="KW-0862">Zinc</keyword>
<dbReference type="InterPro" id="IPR002328">
    <property type="entry name" value="ADH_Zn_CS"/>
</dbReference>
<evidence type="ECO:0000313" key="7">
    <source>
        <dbReference type="EMBL" id="PLW87295.1"/>
    </source>
</evidence>
<dbReference type="InterPro" id="IPR036291">
    <property type="entry name" value="NAD(P)-bd_dom_sf"/>
</dbReference>
<dbReference type="InterPro" id="IPR013154">
    <property type="entry name" value="ADH-like_N"/>
</dbReference>
<organism evidence="7 8">
    <name type="scientific">Halioglobus japonicus</name>
    <dbReference type="NCBI Taxonomy" id="930805"/>
    <lineage>
        <taxon>Bacteria</taxon>
        <taxon>Pseudomonadati</taxon>
        <taxon>Pseudomonadota</taxon>
        <taxon>Gammaproteobacteria</taxon>
        <taxon>Cellvibrionales</taxon>
        <taxon>Halieaceae</taxon>
        <taxon>Halioglobus</taxon>
    </lineage>
</organism>
<dbReference type="GO" id="GO:0016491">
    <property type="term" value="F:oxidoreductase activity"/>
    <property type="evidence" value="ECO:0007669"/>
    <property type="project" value="UniProtKB-KW"/>
</dbReference>
<comment type="similarity">
    <text evidence="4">Belongs to the zinc-containing alcohol dehydrogenase family.</text>
</comment>